<protein>
    <submittedName>
        <fullName evidence="3">Tripartite tricarboxylate transporter TctB family protein</fullName>
    </submittedName>
</protein>
<reference evidence="3 4" key="1">
    <citation type="submission" date="2019-03" db="EMBL/GenBank/DDBJ databases">
        <title>Ramlibacter sp. 18x22-1, whole genome shotgun sequence.</title>
        <authorList>
            <person name="Zhang X."/>
            <person name="Feng G."/>
            <person name="Zhu H."/>
        </authorList>
    </citation>
    <scope>NUCLEOTIDE SEQUENCE [LARGE SCALE GENOMIC DNA]</scope>
    <source>
        <strain evidence="3 4">18x22-1</strain>
    </source>
</reference>
<proteinExistence type="predicted"/>
<evidence type="ECO:0000313" key="4">
    <source>
        <dbReference type="Proteomes" id="UP000297839"/>
    </source>
</evidence>
<feature type="transmembrane region" description="Helical" evidence="1">
    <location>
        <begin position="106"/>
        <end position="127"/>
    </location>
</feature>
<feature type="domain" description="DUF1468" evidence="2">
    <location>
        <begin position="4"/>
        <end position="126"/>
    </location>
</feature>
<accession>A0A4Z0BKJ0</accession>
<feature type="transmembrane region" description="Helical" evidence="1">
    <location>
        <begin position="29"/>
        <end position="49"/>
    </location>
</feature>
<gene>
    <name evidence="3" type="ORF">EZ216_16345</name>
</gene>
<dbReference type="Proteomes" id="UP000297839">
    <property type="component" value="Unassembled WGS sequence"/>
</dbReference>
<keyword evidence="1" id="KW-0472">Membrane</keyword>
<evidence type="ECO:0000313" key="3">
    <source>
        <dbReference type="EMBL" id="TFY98418.1"/>
    </source>
</evidence>
<keyword evidence="1" id="KW-0812">Transmembrane</keyword>
<organism evidence="3 4">
    <name type="scientific">Ramlibacter humi</name>
    <dbReference type="NCBI Taxonomy" id="2530451"/>
    <lineage>
        <taxon>Bacteria</taxon>
        <taxon>Pseudomonadati</taxon>
        <taxon>Pseudomonadota</taxon>
        <taxon>Betaproteobacteria</taxon>
        <taxon>Burkholderiales</taxon>
        <taxon>Comamonadaceae</taxon>
        <taxon>Ramlibacter</taxon>
    </lineage>
</organism>
<dbReference type="InterPro" id="IPR009936">
    <property type="entry name" value="DUF1468"/>
</dbReference>
<keyword evidence="4" id="KW-1185">Reference proteome</keyword>
<dbReference type="OrthoDB" id="8902299at2"/>
<keyword evidence="1" id="KW-1133">Transmembrane helix</keyword>
<sequence>MAIALAFGIPALRYPIGEFGRAGPGLFPLMVSGLLLLVGIATVVRARFIAPVPMHFNVRNIGLILGALCAFALVSLLLNMTAGIVALVFVATAAGSNYSVMRNIKISVGLLAIAFAFVKFLGVNLPLY</sequence>
<evidence type="ECO:0000256" key="1">
    <source>
        <dbReference type="SAM" id="Phobius"/>
    </source>
</evidence>
<dbReference type="Pfam" id="PF07331">
    <property type="entry name" value="TctB"/>
    <property type="match status" value="1"/>
</dbReference>
<dbReference type="AlphaFoldDB" id="A0A4Z0BKJ0"/>
<evidence type="ECO:0000259" key="2">
    <source>
        <dbReference type="Pfam" id="PF07331"/>
    </source>
</evidence>
<dbReference type="EMBL" id="SMLK01000006">
    <property type="protein sequence ID" value="TFY98418.1"/>
    <property type="molecule type" value="Genomic_DNA"/>
</dbReference>
<feature type="transmembrane region" description="Helical" evidence="1">
    <location>
        <begin position="61"/>
        <end position="94"/>
    </location>
</feature>
<name>A0A4Z0BKJ0_9BURK</name>
<comment type="caution">
    <text evidence="3">The sequence shown here is derived from an EMBL/GenBank/DDBJ whole genome shotgun (WGS) entry which is preliminary data.</text>
</comment>